<dbReference type="PANTHER" id="PTHR43308">
    <property type="entry name" value="OUTER MEMBRANE PROTEIN ALPHA-RELATED"/>
    <property type="match status" value="1"/>
</dbReference>
<dbReference type="OrthoDB" id="5845122at2"/>
<dbReference type="Proteomes" id="UP000293568">
    <property type="component" value="Chromosome"/>
</dbReference>
<evidence type="ECO:0000313" key="3">
    <source>
        <dbReference type="Proteomes" id="UP000293568"/>
    </source>
</evidence>
<dbReference type="KEGG" id="pprt:ET464_18575"/>
<dbReference type="PANTHER" id="PTHR43308:SF5">
    <property type="entry name" value="S-LAYER PROTEIN _ PEPTIDOGLYCAN ENDO-BETA-N-ACETYLGLUCOSAMINIDASE"/>
    <property type="match status" value="1"/>
</dbReference>
<dbReference type="EMBL" id="CP035492">
    <property type="protein sequence ID" value="QAY68074.1"/>
    <property type="molecule type" value="Genomic_DNA"/>
</dbReference>
<accession>A0A4P6EYC0</accession>
<dbReference type="AlphaFoldDB" id="A0A4P6EYC0"/>
<keyword evidence="3" id="KW-1185">Reference proteome</keyword>
<gene>
    <name evidence="2" type="ORF">ET464_18575</name>
</gene>
<dbReference type="Pfam" id="PF00395">
    <property type="entry name" value="SLH"/>
    <property type="match status" value="1"/>
</dbReference>
<sequence>MSEARLKPNRFFACFFYMVQPIRNQNRGEMMMKMKKKMYTKAALVIVTGMLAASNIWPSAAHVKAAPSAAFKDTIPAWAEDSVKTVVDAGIMNGYPDGTFKPNDPITRAELLKVMALTFYLTVAPPSAGQLWYKPYEAALTNAKIYMSGDWPTDLTKPATRNEMAITAVRGSQAAYRGQRLTAAEFMFRAVNAGLLSRNGTSAEAIDTAGTTTRAQVAVLVTRLLKLQDGETLPVDQGASTAAEVAWHHHNMITMFGQDDLVSLPYKVNVNSKFDVSIEQMLVLDPGDSQGYYSQYLKDTEDFFLGGQYAQPNAGYLFAFKLKGISKVASNEYVDVLGVFYMFVESLQQGTFYPSDKYMFNDGKVIDRGGLYRNSTNFKLSKVGAEGYDYYYVFVDKNFIQSQIKKYGALPIHMERFAKQMDKNTQFYLTGVKDREWQQ</sequence>
<evidence type="ECO:0000313" key="2">
    <source>
        <dbReference type="EMBL" id="QAY68074.1"/>
    </source>
</evidence>
<feature type="domain" description="SLH" evidence="1">
    <location>
        <begin position="66"/>
        <end position="129"/>
    </location>
</feature>
<dbReference type="PROSITE" id="PS51272">
    <property type="entry name" value="SLH"/>
    <property type="match status" value="1"/>
</dbReference>
<organism evidence="2 3">
    <name type="scientific">Paenibacillus protaetiae</name>
    <dbReference type="NCBI Taxonomy" id="2509456"/>
    <lineage>
        <taxon>Bacteria</taxon>
        <taxon>Bacillati</taxon>
        <taxon>Bacillota</taxon>
        <taxon>Bacilli</taxon>
        <taxon>Bacillales</taxon>
        <taxon>Paenibacillaceae</taxon>
        <taxon>Paenibacillus</taxon>
    </lineage>
</organism>
<proteinExistence type="predicted"/>
<name>A0A4P6EYC0_9BACL</name>
<reference evidence="2 3" key="1">
    <citation type="submission" date="2019-01" db="EMBL/GenBank/DDBJ databases">
        <title>Genome sequencing of strain FW100M-2.</title>
        <authorList>
            <person name="Heo J."/>
            <person name="Kim S.-J."/>
            <person name="Kim J.-S."/>
            <person name="Hong S.-B."/>
            <person name="Kwon S.-W."/>
        </authorList>
    </citation>
    <scope>NUCLEOTIDE SEQUENCE [LARGE SCALE GENOMIC DNA]</scope>
    <source>
        <strain evidence="2 3">FW100M-2</strain>
    </source>
</reference>
<dbReference type="InterPro" id="IPR051465">
    <property type="entry name" value="Cell_Envelope_Struct_Comp"/>
</dbReference>
<evidence type="ECO:0000259" key="1">
    <source>
        <dbReference type="PROSITE" id="PS51272"/>
    </source>
</evidence>
<protein>
    <submittedName>
        <fullName evidence="2">S-layer homology domain-containing protein</fullName>
    </submittedName>
</protein>
<dbReference type="InterPro" id="IPR001119">
    <property type="entry name" value="SLH_dom"/>
</dbReference>